<evidence type="ECO:0008006" key="4">
    <source>
        <dbReference type="Google" id="ProtNLM"/>
    </source>
</evidence>
<dbReference type="PANTHER" id="PTHR32097">
    <property type="entry name" value="CAMP-BINDING PROTEIN 1-RELATED"/>
    <property type="match status" value="1"/>
</dbReference>
<dbReference type="PANTHER" id="PTHR32097:SF17">
    <property type="entry name" value="CAMP-BINDING PROTEIN 1-RELATED"/>
    <property type="match status" value="1"/>
</dbReference>
<dbReference type="Gene3D" id="2.60.60.30">
    <property type="entry name" value="sav2460 like domains"/>
    <property type="match status" value="2"/>
</dbReference>
<reference evidence="2 3" key="1">
    <citation type="journal article" date="2015" name="PLoS Pathog.">
        <title>Leptomonas seymouri: Adaptations to the Dixenous Life Cycle Analyzed by Genome Sequencing, Transcriptome Profiling and Co-infection with Leishmania donovani.</title>
        <authorList>
            <person name="Kraeva N."/>
            <person name="Butenko A."/>
            <person name="Hlavacova J."/>
            <person name="Kostygov A."/>
            <person name="Myskova J."/>
            <person name="Grybchuk D."/>
            <person name="Lestinova T."/>
            <person name="Votypka J."/>
            <person name="Volf P."/>
            <person name="Opperdoes F."/>
            <person name="Flegontov P."/>
            <person name="Lukes J."/>
            <person name="Yurchenko V."/>
        </authorList>
    </citation>
    <scope>NUCLEOTIDE SEQUENCE [LARGE SCALE GENOMIC DNA]</scope>
    <source>
        <strain evidence="2 3">ATCC 30220</strain>
    </source>
</reference>
<gene>
    <name evidence="2" type="ORF">ABL78_6021</name>
</gene>
<dbReference type="Proteomes" id="UP000038009">
    <property type="component" value="Unassembled WGS sequence"/>
</dbReference>
<comment type="caution">
    <text evidence="2">The sequence shown here is derived from an EMBL/GenBank/DDBJ whole genome shotgun (WGS) entry which is preliminary data.</text>
</comment>
<proteinExistence type="predicted"/>
<evidence type="ECO:0000313" key="2">
    <source>
        <dbReference type="EMBL" id="KPI84929.1"/>
    </source>
</evidence>
<dbReference type="OrthoDB" id="443958at2759"/>
<organism evidence="2 3">
    <name type="scientific">Leptomonas seymouri</name>
    <dbReference type="NCBI Taxonomy" id="5684"/>
    <lineage>
        <taxon>Eukaryota</taxon>
        <taxon>Discoba</taxon>
        <taxon>Euglenozoa</taxon>
        <taxon>Kinetoplastea</taxon>
        <taxon>Metakinetoplastina</taxon>
        <taxon>Trypanosomatida</taxon>
        <taxon>Trypanosomatidae</taxon>
        <taxon>Leishmaniinae</taxon>
        <taxon>Leptomonas</taxon>
    </lineage>
</organism>
<evidence type="ECO:0000256" key="1">
    <source>
        <dbReference type="SAM" id="MobiDB-lite"/>
    </source>
</evidence>
<dbReference type="OMA" id="DNKPYRS"/>
<keyword evidence="3" id="KW-1185">Reference proteome</keyword>
<protein>
    <recommendedName>
        <fullName evidence="4">TerD domain-containing protein</fullName>
    </recommendedName>
</protein>
<evidence type="ECO:0000313" key="3">
    <source>
        <dbReference type="Proteomes" id="UP000038009"/>
    </source>
</evidence>
<dbReference type="VEuPathDB" id="TriTrypDB:Lsey_0221_0100"/>
<dbReference type="InterPro" id="IPR051324">
    <property type="entry name" value="Stress/Tellurium_Resist"/>
</dbReference>
<name>A0A0N0P463_LEPSE</name>
<sequence>MAFSDVRQKVFRIPSSIVLSVGLSWNFVGAEPVDLDLSAVCFAKDGRFLDVVFFNHLFPEGTDEAALRSHYMVDPYFLPYMFLSGDSTIGGEEENQMPGLALAARRCQRHESRRAGGHPSGRSGLSTRDYTSAASNMFNRLYEEEQLADVQMAADEAMGYEDADYEADDGAEDDKRRRCRRRHRQHRELSDEVLTLVMAKIPREADAIFLMVTSYSGQDFTLLSHAKLVLYNESTGDRVGVIDLRSSTENGTANLAAMLVRVPGSEDRRNGNDTGSGLDLVAGEVGREWDLRELNVRTFGYTFVDVLPLVMDVMGVPGSQRMDVLQNLPDYSLSKIKLEMASWTLSDVRFGVGWNGEHDIDAFLVMLDESNNYVDHLYPKSGKLRSMVRDLARHSGDAIFGSITSGDEEFIDLLTYRVPENVGSIVIGANWMESFGPARHTCHSIFDVPDLYLRLQNRTVLNPCSMELDRWPVHREAHDPGVHGQIPNTYDDASKKAQPVRTVVLGALIKTGTQPFVALFPNRRRIDQHFDKHGRSGAAAVPASSVDGRGLSRGTSVTSRAGVSEFEAGRDEEVPLFEFVPIHQYVPVDPREGFSRVIPYLQCMMAYAKTMERDTIDAARRRAAAESANRVSQQNANYMELDNVENSNSGITIDIAGSTTETRFVLNSGNNMVGWAPTTGRTVRRRPHAKTTVEEAQNRADDDKVTAAALRDRYGRMWHEMKHFDCRTDLFAIAVQFLEVVEVHPQMPNRFRCHGEVWVLGQTNCVVPVHGSVSIFDNKPYRSPPLLENTKMLWSDAATANSTAGCGYFVVRKYDRLRVMLFETASIGIADLDLMSMDALWEGEEKRHGSLSDRFNTVECNVRLDGGADTGATAYSGEVRLRVSRVPVKAAMARLQRQVDRENEKRERVRELRNRHDSQHYNRTYHPCAIM</sequence>
<dbReference type="AlphaFoldDB" id="A0A0N0P463"/>
<feature type="region of interest" description="Disordered" evidence="1">
    <location>
        <begin position="532"/>
        <end position="556"/>
    </location>
</feature>
<accession>A0A0N0P463</accession>
<dbReference type="EMBL" id="LJSK01000221">
    <property type="protein sequence ID" value="KPI84929.1"/>
    <property type="molecule type" value="Genomic_DNA"/>
</dbReference>